<protein>
    <submittedName>
        <fullName evidence="2">Uncharacterized protein</fullName>
    </submittedName>
</protein>
<comment type="caution">
    <text evidence="2">The sequence shown here is derived from an EMBL/GenBank/DDBJ whole genome shotgun (WGS) entry which is preliminary data.</text>
</comment>
<gene>
    <name evidence="2" type="ORF">ECRASSUSDP1_LOCUS1254</name>
</gene>
<proteinExistence type="predicted"/>
<dbReference type="Proteomes" id="UP001295684">
    <property type="component" value="Unassembled WGS sequence"/>
</dbReference>
<feature type="region of interest" description="Disordered" evidence="1">
    <location>
        <begin position="301"/>
        <end position="327"/>
    </location>
</feature>
<sequence>MGIIEGSIGILSKKVRIIKDDYSLLPEDKESAYVEKEEPSMVEKDQSEKENIMLKKLSKPKYHSKMNNGPKLISIDRPLLNRSTNSVERRSLTKLEEKPKPANPDQKEPKTGNNAVINQDIILPKRVAKAAVEYKIPNTLRKFNRSNNRSKRSNGDSDVIPSIKSKSSIKKLPKLANLSGENSNSYQEFSTNVSNLKKEPKRILNFETGKNEIYINEYYDYNEQNMTPDESPLMGGTEMNTGIPAPEKYNQYIINKYSFPKSFICGQKVKNEHSKKDDTKILVNPPHKRKGVMGWKLSKGNPIGKQIKQKSKQFKRRSNSNNSQSKMSVAQYMSEASKVYNSGAKDNAYLKYNKEYIERNKTVEYDDSPDILLNNDRIYQMSRGNNGVPVESRNIELPIPRRGNKGINLGIASKFPTMYNDSHHRSYDSKDYSKKVTKRKRIVRRRNMHEKLESLIESPNKLIPEVVNGRLVYAQELSHQPSETFSKNSELREKNKNEPLQSIYNSHILEHKDLKSKCSSFSQRTHSRHPSQSNLQLKCSSRRDRITQNSSLLNPPFSTP</sequence>
<feature type="region of interest" description="Disordered" evidence="1">
    <location>
        <begin position="143"/>
        <end position="162"/>
    </location>
</feature>
<feature type="compositionally biased region" description="Basic residues" evidence="1">
    <location>
        <begin position="143"/>
        <end position="152"/>
    </location>
</feature>
<evidence type="ECO:0000313" key="2">
    <source>
        <dbReference type="EMBL" id="CAI2359960.1"/>
    </source>
</evidence>
<name>A0AAD1U237_EUPCR</name>
<dbReference type="EMBL" id="CAMPGE010001187">
    <property type="protein sequence ID" value="CAI2359960.1"/>
    <property type="molecule type" value="Genomic_DNA"/>
</dbReference>
<organism evidence="2 3">
    <name type="scientific">Euplotes crassus</name>
    <dbReference type="NCBI Taxonomy" id="5936"/>
    <lineage>
        <taxon>Eukaryota</taxon>
        <taxon>Sar</taxon>
        <taxon>Alveolata</taxon>
        <taxon>Ciliophora</taxon>
        <taxon>Intramacronucleata</taxon>
        <taxon>Spirotrichea</taxon>
        <taxon>Hypotrichia</taxon>
        <taxon>Euplotida</taxon>
        <taxon>Euplotidae</taxon>
        <taxon>Moneuplotes</taxon>
    </lineage>
</organism>
<accession>A0AAD1U237</accession>
<keyword evidence="3" id="KW-1185">Reference proteome</keyword>
<feature type="region of interest" description="Disordered" evidence="1">
    <location>
        <begin position="520"/>
        <end position="560"/>
    </location>
</feature>
<feature type="region of interest" description="Disordered" evidence="1">
    <location>
        <begin position="57"/>
        <end position="117"/>
    </location>
</feature>
<evidence type="ECO:0000313" key="3">
    <source>
        <dbReference type="Proteomes" id="UP001295684"/>
    </source>
</evidence>
<evidence type="ECO:0000256" key="1">
    <source>
        <dbReference type="SAM" id="MobiDB-lite"/>
    </source>
</evidence>
<feature type="compositionally biased region" description="Basic residues" evidence="1">
    <location>
        <begin position="307"/>
        <end position="318"/>
    </location>
</feature>
<dbReference type="AlphaFoldDB" id="A0AAD1U237"/>
<feature type="compositionally biased region" description="Basic and acidic residues" evidence="1">
    <location>
        <begin position="87"/>
        <end position="110"/>
    </location>
</feature>
<feature type="compositionally biased region" description="Polar residues" evidence="1">
    <location>
        <begin position="520"/>
        <end position="539"/>
    </location>
</feature>
<reference evidence="2" key="1">
    <citation type="submission" date="2023-07" db="EMBL/GenBank/DDBJ databases">
        <authorList>
            <consortium name="AG Swart"/>
            <person name="Singh M."/>
            <person name="Singh A."/>
            <person name="Seah K."/>
            <person name="Emmerich C."/>
        </authorList>
    </citation>
    <scope>NUCLEOTIDE SEQUENCE</scope>
    <source>
        <strain evidence="2">DP1</strain>
    </source>
</reference>